<dbReference type="InterPro" id="IPR014031">
    <property type="entry name" value="Ketoacyl_synth_C"/>
</dbReference>
<dbReference type="GO" id="GO:0031177">
    <property type="term" value="F:phosphopantetheine binding"/>
    <property type="evidence" value="ECO:0007669"/>
    <property type="project" value="InterPro"/>
</dbReference>
<dbReference type="InterPro" id="IPR016035">
    <property type="entry name" value="Acyl_Trfase/lysoPLipase"/>
</dbReference>
<reference evidence="10" key="1">
    <citation type="journal article" date="2023" name="Mol. Phylogenet. Evol.">
        <title>Genome-scale phylogeny and comparative genomics of the fungal order Sordariales.</title>
        <authorList>
            <person name="Hensen N."/>
            <person name="Bonometti L."/>
            <person name="Westerberg I."/>
            <person name="Brannstrom I.O."/>
            <person name="Guillou S."/>
            <person name="Cros-Aarteil S."/>
            <person name="Calhoun S."/>
            <person name="Haridas S."/>
            <person name="Kuo A."/>
            <person name="Mondo S."/>
            <person name="Pangilinan J."/>
            <person name="Riley R."/>
            <person name="LaButti K."/>
            <person name="Andreopoulos B."/>
            <person name="Lipzen A."/>
            <person name="Chen C."/>
            <person name="Yan M."/>
            <person name="Daum C."/>
            <person name="Ng V."/>
            <person name="Clum A."/>
            <person name="Steindorff A."/>
            <person name="Ohm R.A."/>
            <person name="Martin F."/>
            <person name="Silar P."/>
            <person name="Natvig D.O."/>
            <person name="Lalanne C."/>
            <person name="Gautier V."/>
            <person name="Ament-Velasquez S.L."/>
            <person name="Kruys A."/>
            <person name="Hutchinson M.I."/>
            <person name="Powell A.J."/>
            <person name="Barry K."/>
            <person name="Miller A.N."/>
            <person name="Grigoriev I.V."/>
            <person name="Debuchy R."/>
            <person name="Gladieux P."/>
            <person name="Hiltunen Thoren M."/>
            <person name="Johannesson H."/>
        </authorList>
    </citation>
    <scope>NUCLEOTIDE SEQUENCE</scope>
    <source>
        <strain evidence="10">CBS 508.74</strain>
    </source>
</reference>
<dbReference type="InterPro" id="IPR036736">
    <property type="entry name" value="ACP-like_sf"/>
</dbReference>
<dbReference type="RefSeq" id="XP_064669053.1">
    <property type="nucleotide sequence ID" value="XM_064818356.1"/>
</dbReference>
<comment type="pathway">
    <text evidence="1">Secondary metabolite biosynthesis.</text>
</comment>
<dbReference type="PROSITE" id="PS50075">
    <property type="entry name" value="CARRIER"/>
    <property type="match status" value="1"/>
</dbReference>
<evidence type="ECO:0000259" key="9">
    <source>
        <dbReference type="PROSITE" id="PS52019"/>
    </source>
</evidence>
<name>A0AAN6TBV9_9PEZI</name>
<dbReference type="PROSITE" id="PS00606">
    <property type="entry name" value="KS3_1"/>
    <property type="match status" value="1"/>
</dbReference>
<feature type="active site" description="Proton acceptor; for dehydratase activity" evidence="5">
    <location>
        <position position="1364"/>
    </location>
</feature>
<evidence type="ECO:0000256" key="3">
    <source>
        <dbReference type="ARBA" id="ARBA00022553"/>
    </source>
</evidence>
<evidence type="ECO:0000256" key="6">
    <source>
        <dbReference type="SAM" id="MobiDB-lite"/>
    </source>
</evidence>
<gene>
    <name evidence="10" type="ORF">N656DRAFT_808460</name>
</gene>
<dbReference type="SUPFAM" id="SSF53901">
    <property type="entry name" value="Thiolase-like"/>
    <property type="match status" value="1"/>
</dbReference>
<comment type="caution">
    <text evidence="10">The sequence shown here is derived from an EMBL/GenBank/DDBJ whole genome shotgun (WGS) entry which is preliminary data.</text>
</comment>
<feature type="domain" description="Ketosynthase family 3 (KS3)" evidence="8">
    <location>
        <begin position="402"/>
        <end position="816"/>
    </location>
</feature>
<sequence>MGPLSTASSDSSSVVKDFTTNLVYCGNEFPSDDLVGIFGCLQRHARDRKFPFLAIFLTECTSMVKRELALLPQGLRESLPPFQNILSLATHFVENRNGPLAGALDGALLCIAQIGLLIGRHEAQDLPYTLHQESTHLCGLSVGLLTAATLTVSSSLSDLSRAGVESARIAFRLAVQVDQVSQLLEPRNFDRPPDSWAYVVTGLSEQEVQDEVDHFNAATSSPEATKVFLSAADKTSVSVTGPPARLKAAFLSSQKLRHSKHFLMPVFFGLCHAPHIYSQNHVEVIVLGSQPAFDHGREARLPLFSPKTGEPFLADKVGGLFKEVITEILTAAISLDKLTAGIVDSLSMTSECRVLQFGSSIVSKGLLSELGRELPQLPVAINDVLEWSTKEWLGASPSATRNAKLAVVGVSCRLPGGANDTELFWKLMEESRDTHTVIPIDRFDVKTHYYPTGKTPNSTETPYGNFIDHPGHLDAGFFNMSPVEAEQVDPMHGLALVTAYEALEMSGFVPNRTPSTTAKCVGTYYGQASDDWREVNTGQNLGTYGVPATERTFANWRINYFFGFGGPSFNIDTACSSGLAAVNAASTALWSGDADTVLAGGLNVITNCDNYCSLSRGHFLSKTGQCKVWDKKADGYCRADGIVSIVMKRLDDALADNDRVLAVICSAATNHSAEAISITHPHADAQMDNYRQVMADAGVSPFDVSYVELHGTGTQAGDAVESESVATVFAPRGQRRHPEQRLHLGAVKSNIGHGEAAAGITSLLKNLDRRNAGLVFNKAIPWPRPDGSDKKRLRKRFALVNSFGAHGGNTTLLLENGTVQPMVRNREYRPAAYPFTLSAKSKHSLRANVEALLRYLDQHPDTDADDLSYTLCARRMHHPLRVATAAAGISQLRQFLASALDESSKLISTARPVSAANPPSVVMTFTGQGAYYSGISQQLYQHFPPYRSEIVQLDALVQKLGLPSLIPEIEGKGSKSPSPLTTQLCILIVEIAMTRLWEHLGVVPNAVIGHSLGEYAALVAAGVLSAADAIFLVAKRATLMAEHCTAGSHVMLSVRAGVEAIREALADYGVAEAPYEVSCRNGPEDTVLGGTRKDMETIRAALAGKGIKSMLLDVPYAFHTAQLEPALPAFEAAAAHVVFKAPRIPVISPLLRDCVFDDKTISANYLARATREPVLFMDALDAACELGIVDEAKTAWIDIGPHPVCASMVRAWLGSRGGDGAAAAGLRTLATARRGEDNFATMAATMSGLHALGVLVCWNEYFRPGETSHHYMLLNDLPAYQWNERNYWIPYHGTWSLDRYYYARGELPPGMSRVNAAPSCASTLRTSGIHQVISEEVDHDTGRVRLTAMSDLKHPSLLPSTRGHMMNGYGVATSSIWIEMAWTIGEHVYKLLVPSAKEVHMNICNAEVLHAQVLDEQPQQHLVHIRAELDLASQRTVIEWYALGDQQQQQQYQQQTASPDEPGEAFATYTLQYEDPEVCRIEELGRLADSGDATRLDRNMAYLLFRNVVDYAPEYRGMRSVVLAGFEAAAEVELLSSQHEGVWHSAPHHIDSVCHIGGLVLNAGGATDARDSFYITPGFKSLRLLRRLKAGDRYRSYVRMAPHPTETNEFAGDVYIFSRDDGQLVGMMGQMRFRKRPRILMNRLFSPGAGEKSDARAPRVPNPKPQPAVAAPAVAAKPLTAPKSMTQPAVAALASAPSPARAALSSAVNDSAPSQREQQDSSVVTDRLRFVSRESGLEMERLENDEASFTELGIDSLMSLVLSEKFKSELQIEVKSSLFLECPNIGALKEWLNEYC</sequence>
<dbReference type="PANTHER" id="PTHR43775:SF24">
    <property type="entry name" value="NON-REDUCING POLYKETIDE SYNTHASE APTA-RELATED"/>
    <property type="match status" value="1"/>
</dbReference>
<evidence type="ECO:0000256" key="1">
    <source>
        <dbReference type="ARBA" id="ARBA00005179"/>
    </source>
</evidence>
<dbReference type="Gene3D" id="3.40.366.10">
    <property type="entry name" value="Malonyl-Coenzyme A Acyl Carrier Protein, domain 2"/>
    <property type="match status" value="2"/>
</dbReference>
<evidence type="ECO:0000256" key="2">
    <source>
        <dbReference type="ARBA" id="ARBA00022450"/>
    </source>
</evidence>
<dbReference type="PROSITE" id="PS52004">
    <property type="entry name" value="KS3_2"/>
    <property type="match status" value="1"/>
</dbReference>
<protein>
    <submittedName>
        <fullName evidence="10">Polyketide synthase</fullName>
    </submittedName>
</protein>
<dbReference type="Gene3D" id="3.30.70.3290">
    <property type="match status" value="1"/>
</dbReference>
<dbReference type="GO" id="GO:0044550">
    <property type="term" value="P:secondary metabolite biosynthetic process"/>
    <property type="evidence" value="ECO:0007669"/>
    <property type="project" value="TreeGrafter"/>
</dbReference>
<dbReference type="GO" id="GO:0004312">
    <property type="term" value="F:fatty acid synthase activity"/>
    <property type="evidence" value="ECO:0007669"/>
    <property type="project" value="TreeGrafter"/>
</dbReference>
<feature type="active site" description="Proton donor; for dehydratase activity" evidence="5">
    <location>
        <position position="1551"/>
    </location>
</feature>
<dbReference type="Pfam" id="PF14765">
    <property type="entry name" value="PS-DH"/>
    <property type="match status" value="1"/>
</dbReference>
<dbReference type="SMART" id="SM00823">
    <property type="entry name" value="PKS_PP"/>
    <property type="match status" value="1"/>
</dbReference>
<dbReference type="InterPro" id="IPR020841">
    <property type="entry name" value="PKS_Beta-ketoAc_synthase_dom"/>
</dbReference>
<evidence type="ECO:0000259" key="8">
    <source>
        <dbReference type="PROSITE" id="PS52004"/>
    </source>
</evidence>
<feature type="region of interest" description="N-terminal hotdog fold" evidence="5">
    <location>
        <begin position="1330"/>
        <end position="1472"/>
    </location>
</feature>
<dbReference type="InterPro" id="IPR042104">
    <property type="entry name" value="PKS_dehydratase_sf"/>
</dbReference>
<evidence type="ECO:0000313" key="10">
    <source>
        <dbReference type="EMBL" id="KAK4111483.1"/>
    </source>
</evidence>
<evidence type="ECO:0000256" key="5">
    <source>
        <dbReference type="PROSITE-ProRule" id="PRU01363"/>
    </source>
</evidence>
<dbReference type="PROSITE" id="PS52019">
    <property type="entry name" value="PKS_MFAS_DH"/>
    <property type="match status" value="1"/>
</dbReference>
<dbReference type="InterPro" id="IPR049551">
    <property type="entry name" value="PKS_DH_C"/>
</dbReference>
<dbReference type="Gene3D" id="3.10.129.110">
    <property type="entry name" value="Polyketide synthase dehydratase"/>
    <property type="match status" value="1"/>
</dbReference>
<dbReference type="SUPFAM" id="SSF52151">
    <property type="entry name" value="FabD/lysophospholipase-like"/>
    <property type="match status" value="1"/>
</dbReference>
<dbReference type="GeneID" id="89942482"/>
<dbReference type="InterPro" id="IPR009081">
    <property type="entry name" value="PP-bd_ACP"/>
</dbReference>
<dbReference type="CDD" id="cd00833">
    <property type="entry name" value="PKS"/>
    <property type="match status" value="1"/>
</dbReference>
<keyword evidence="2" id="KW-0596">Phosphopantetheine</keyword>
<dbReference type="SUPFAM" id="SSF47336">
    <property type="entry name" value="ACP-like"/>
    <property type="match status" value="1"/>
</dbReference>
<dbReference type="InterPro" id="IPR014043">
    <property type="entry name" value="Acyl_transferase_dom"/>
</dbReference>
<dbReference type="SUPFAM" id="SSF55048">
    <property type="entry name" value="Probable ACP-binding domain of malonyl-CoA ACP transacylase"/>
    <property type="match status" value="1"/>
</dbReference>
<dbReference type="PANTHER" id="PTHR43775">
    <property type="entry name" value="FATTY ACID SYNTHASE"/>
    <property type="match status" value="1"/>
</dbReference>
<dbReference type="GO" id="GO:0006633">
    <property type="term" value="P:fatty acid biosynthetic process"/>
    <property type="evidence" value="ECO:0007669"/>
    <property type="project" value="InterPro"/>
</dbReference>
<dbReference type="Pfam" id="PF00109">
    <property type="entry name" value="ketoacyl-synt"/>
    <property type="match status" value="1"/>
</dbReference>
<dbReference type="InterPro" id="IPR030918">
    <property type="entry name" value="PT_fungal_PKS"/>
</dbReference>
<dbReference type="InterPro" id="IPR014030">
    <property type="entry name" value="Ketoacyl_synth_N"/>
</dbReference>
<feature type="domain" description="Carrier" evidence="7">
    <location>
        <begin position="1721"/>
        <end position="1796"/>
    </location>
</feature>
<feature type="compositionally biased region" description="Polar residues" evidence="6">
    <location>
        <begin position="1709"/>
        <end position="1724"/>
    </location>
</feature>
<dbReference type="NCBIfam" id="TIGR04532">
    <property type="entry name" value="PT_fungal_PKS"/>
    <property type="match status" value="1"/>
</dbReference>
<keyword evidence="11" id="KW-1185">Reference proteome</keyword>
<dbReference type="InterPro" id="IPR016036">
    <property type="entry name" value="Malonyl_transacylase_ACP-bd"/>
</dbReference>
<dbReference type="Gene3D" id="3.40.47.10">
    <property type="match status" value="1"/>
</dbReference>
<dbReference type="Proteomes" id="UP001302812">
    <property type="component" value="Unassembled WGS sequence"/>
</dbReference>
<evidence type="ECO:0000256" key="4">
    <source>
        <dbReference type="ARBA" id="ARBA00022679"/>
    </source>
</evidence>
<evidence type="ECO:0000313" key="11">
    <source>
        <dbReference type="Proteomes" id="UP001302812"/>
    </source>
</evidence>
<dbReference type="InterPro" id="IPR049900">
    <property type="entry name" value="PKS_mFAS_DH"/>
</dbReference>
<dbReference type="GO" id="GO:0004315">
    <property type="term" value="F:3-oxoacyl-[acyl-carrier-protein] synthase activity"/>
    <property type="evidence" value="ECO:0007669"/>
    <property type="project" value="InterPro"/>
</dbReference>
<dbReference type="InterPro" id="IPR032088">
    <property type="entry name" value="SAT"/>
</dbReference>
<proteinExistence type="predicted"/>
<dbReference type="EMBL" id="MU853346">
    <property type="protein sequence ID" value="KAK4111483.1"/>
    <property type="molecule type" value="Genomic_DNA"/>
</dbReference>
<dbReference type="SMART" id="SM00827">
    <property type="entry name" value="PKS_AT"/>
    <property type="match status" value="1"/>
</dbReference>
<dbReference type="Gene3D" id="1.10.1200.10">
    <property type="entry name" value="ACP-like"/>
    <property type="match status" value="1"/>
</dbReference>
<dbReference type="FunFam" id="3.40.366.10:FF:000017">
    <property type="entry name" value="Non-reducing polyketide synthase aptA"/>
    <property type="match status" value="1"/>
</dbReference>
<dbReference type="Pfam" id="PF16073">
    <property type="entry name" value="SAT"/>
    <property type="match status" value="1"/>
</dbReference>
<accession>A0AAN6TBV9</accession>
<keyword evidence="4" id="KW-0808">Transferase</keyword>
<organism evidence="10 11">
    <name type="scientific">Canariomyces notabilis</name>
    <dbReference type="NCBI Taxonomy" id="2074819"/>
    <lineage>
        <taxon>Eukaryota</taxon>
        <taxon>Fungi</taxon>
        <taxon>Dikarya</taxon>
        <taxon>Ascomycota</taxon>
        <taxon>Pezizomycotina</taxon>
        <taxon>Sordariomycetes</taxon>
        <taxon>Sordariomycetidae</taxon>
        <taxon>Sordariales</taxon>
        <taxon>Chaetomiaceae</taxon>
        <taxon>Canariomyces</taxon>
    </lineage>
</organism>
<dbReference type="InterPro" id="IPR016039">
    <property type="entry name" value="Thiolase-like"/>
</dbReference>
<feature type="region of interest" description="Disordered" evidence="6">
    <location>
        <begin position="1704"/>
        <end position="1724"/>
    </location>
</feature>
<dbReference type="Pfam" id="PF00550">
    <property type="entry name" value="PP-binding"/>
    <property type="match status" value="1"/>
</dbReference>
<feature type="domain" description="PKS/mFAS DH" evidence="9">
    <location>
        <begin position="1330"/>
        <end position="1642"/>
    </location>
</feature>
<dbReference type="SMART" id="SM00825">
    <property type="entry name" value="PKS_KS"/>
    <property type="match status" value="1"/>
</dbReference>
<dbReference type="InterPro" id="IPR001227">
    <property type="entry name" value="Ac_transferase_dom_sf"/>
</dbReference>
<dbReference type="InterPro" id="IPR050091">
    <property type="entry name" value="PKS_NRPS_Biosynth_Enz"/>
</dbReference>
<reference evidence="10" key="2">
    <citation type="submission" date="2023-05" db="EMBL/GenBank/DDBJ databases">
        <authorList>
            <consortium name="Lawrence Berkeley National Laboratory"/>
            <person name="Steindorff A."/>
            <person name="Hensen N."/>
            <person name="Bonometti L."/>
            <person name="Westerberg I."/>
            <person name="Brannstrom I.O."/>
            <person name="Guillou S."/>
            <person name="Cros-Aarteil S."/>
            <person name="Calhoun S."/>
            <person name="Haridas S."/>
            <person name="Kuo A."/>
            <person name="Mondo S."/>
            <person name="Pangilinan J."/>
            <person name="Riley R."/>
            <person name="Labutti K."/>
            <person name="Andreopoulos B."/>
            <person name="Lipzen A."/>
            <person name="Chen C."/>
            <person name="Yanf M."/>
            <person name="Daum C."/>
            <person name="Ng V."/>
            <person name="Clum A."/>
            <person name="Ohm R."/>
            <person name="Martin F."/>
            <person name="Silar P."/>
            <person name="Natvig D."/>
            <person name="Lalanne C."/>
            <person name="Gautier V."/>
            <person name="Ament-Velasquez S.L."/>
            <person name="Kruys A."/>
            <person name="Hutchinson M.I."/>
            <person name="Powell A.J."/>
            <person name="Barry K."/>
            <person name="Miller A.N."/>
            <person name="Grigoriev I.V."/>
            <person name="Debuchy R."/>
            <person name="Gladieux P."/>
            <person name="Thoren M.H."/>
            <person name="Johannesson H."/>
        </authorList>
    </citation>
    <scope>NUCLEOTIDE SEQUENCE</scope>
    <source>
        <strain evidence="10">CBS 508.74</strain>
    </source>
</reference>
<dbReference type="InterPro" id="IPR020806">
    <property type="entry name" value="PKS_PP-bd"/>
</dbReference>
<dbReference type="Pfam" id="PF00698">
    <property type="entry name" value="Acyl_transf_1"/>
    <property type="match status" value="1"/>
</dbReference>
<dbReference type="InterPro" id="IPR018201">
    <property type="entry name" value="Ketoacyl_synth_AS"/>
</dbReference>
<dbReference type="Pfam" id="PF02801">
    <property type="entry name" value="Ketoacyl-synt_C"/>
    <property type="match status" value="1"/>
</dbReference>
<dbReference type="Pfam" id="PF22621">
    <property type="entry name" value="CurL-like_PKS_C"/>
    <property type="match status" value="1"/>
</dbReference>
<feature type="region of interest" description="C-terminal hotdog fold" evidence="5">
    <location>
        <begin position="1492"/>
        <end position="1642"/>
    </location>
</feature>
<keyword evidence="3" id="KW-0597">Phosphoprotein</keyword>
<feature type="region of interest" description="Disordered" evidence="6">
    <location>
        <begin position="1646"/>
        <end position="1672"/>
    </location>
</feature>
<evidence type="ECO:0000259" key="7">
    <source>
        <dbReference type="PROSITE" id="PS50075"/>
    </source>
</evidence>